<feature type="compositionally biased region" description="Basic and acidic residues" evidence="11">
    <location>
        <begin position="49"/>
        <end position="65"/>
    </location>
</feature>
<feature type="domain" description="Amino acid transporter transmembrane" evidence="13">
    <location>
        <begin position="166"/>
        <end position="444"/>
    </location>
</feature>
<evidence type="ECO:0000313" key="14">
    <source>
        <dbReference type="EMBL" id="KAJ4845669.1"/>
    </source>
</evidence>
<evidence type="ECO:0000256" key="8">
    <source>
        <dbReference type="ARBA" id="ARBA00023136"/>
    </source>
</evidence>
<evidence type="ECO:0000256" key="10">
    <source>
        <dbReference type="ARBA" id="ARBA00045588"/>
    </source>
</evidence>
<reference evidence="14" key="1">
    <citation type="submission" date="2022-02" db="EMBL/GenBank/DDBJ databases">
        <authorList>
            <person name="Henning P.M."/>
            <person name="McCubbin A.G."/>
            <person name="Shore J.S."/>
        </authorList>
    </citation>
    <scope>NUCLEOTIDE SEQUENCE</scope>
    <source>
        <strain evidence="14">F60SS</strain>
        <tissue evidence="14">Leaves</tissue>
    </source>
</reference>
<accession>A0A9Q0JL54</accession>
<dbReference type="GO" id="GO:0012505">
    <property type="term" value="C:endomembrane system"/>
    <property type="evidence" value="ECO:0007669"/>
    <property type="project" value="UniProtKB-SubCell"/>
</dbReference>
<dbReference type="Proteomes" id="UP001141552">
    <property type="component" value="Unassembled WGS sequence"/>
</dbReference>
<proteinExistence type="inferred from homology"/>
<keyword evidence="8 12" id="KW-0472">Membrane</keyword>
<keyword evidence="15" id="KW-1185">Reference proteome</keyword>
<evidence type="ECO:0000256" key="5">
    <source>
        <dbReference type="ARBA" id="ARBA00022847"/>
    </source>
</evidence>
<dbReference type="InterPro" id="IPR057196">
    <property type="entry name" value="DUF7874"/>
</dbReference>
<evidence type="ECO:0000256" key="4">
    <source>
        <dbReference type="ARBA" id="ARBA00022692"/>
    </source>
</evidence>
<dbReference type="PANTHER" id="PTHR48017">
    <property type="entry name" value="OS05G0424000 PROTEIN-RELATED"/>
    <property type="match status" value="1"/>
</dbReference>
<dbReference type="GO" id="GO:0015293">
    <property type="term" value="F:symporter activity"/>
    <property type="evidence" value="ECO:0007669"/>
    <property type="project" value="UniProtKB-KW"/>
</dbReference>
<keyword evidence="6" id="KW-0029">Amino-acid transport</keyword>
<feature type="transmembrane region" description="Helical" evidence="12">
    <location>
        <begin position="385"/>
        <end position="408"/>
    </location>
</feature>
<comment type="subcellular location">
    <subcellularLocation>
        <location evidence="1">Endomembrane system</location>
        <topology evidence="1">Multi-pass membrane protein</topology>
    </subcellularLocation>
</comment>
<dbReference type="InterPro" id="IPR013057">
    <property type="entry name" value="AA_transpt_TM"/>
</dbReference>
<keyword evidence="7 12" id="KW-1133">Transmembrane helix</keyword>
<dbReference type="AlphaFoldDB" id="A0A9Q0JL54"/>
<comment type="caution">
    <text evidence="14">The sequence shown here is derived from an EMBL/GenBank/DDBJ whole genome shotgun (WGS) entry which is preliminary data.</text>
</comment>
<sequence>MAENKNKDKDELVAFLLDDEEDGGGNDHDIEKNKIQSGHTSRSSSISYRTDHEDDHDHDHDRDHDVDDDDAFTSHQWPQSYRETIDSYTISVDPNMGGFLKQAPSYIRRSSLELFSKSHLDLDDKTSFLSEYDKNNRRAESRTVSIAHSSISKASFHGGELPIAHGCSFTQTVFNAVNVMVGVGLLSTPYTIKEAGWSALLVLALFAFVCCYTATLMKQCFESREGIITYPDIGQAAFGRAGRLAISIILYTELYSYCVEFITLEGDNLTRVFPGTSLDFIGIHLDSQHLFGIIVALCVLPTVWLKDLRLISYLSAGGVIATVLIVLCVFFLGTVEGIGFHQNGPVLKPSGIPFVLGVYGFCYSGHSVFPNIYQAMADKRQFTKAAIACFLLCLLFYGGVAVMGFLMFGEATLSQITLSMPPQAVASKIALWVTMNIYKSSPLVSFLSANHELILVDDEEIQYLQLLLNCVKLKYPSVFYCRSSHGFDGFPPLFACGSDNAVFMLSEDHGEESFKDTGSSENKEKEIGPTIEECYDKYFGEAKEWNLVDFHRAVCLTVEEINMKLNSTQFRIPITEKLDEVYNMHYHGKAKPLKREDFQKILQELIMWSGFTGFGSKDALLFIFGIPLAALFIKQKVAPKSIPNDVFIPGVTSATVYLLAQLNKI</sequence>
<feature type="compositionally biased region" description="Polar residues" evidence="11">
    <location>
        <begin position="35"/>
        <end position="48"/>
    </location>
</feature>
<organism evidence="14 15">
    <name type="scientific">Turnera subulata</name>
    <dbReference type="NCBI Taxonomy" id="218843"/>
    <lineage>
        <taxon>Eukaryota</taxon>
        <taxon>Viridiplantae</taxon>
        <taxon>Streptophyta</taxon>
        <taxon>Embryophyta</taxon>
        <taxon>Tracheophyta</taxon>
        <taxon>Spermatophyta</taxon>
        <taxon>Magnoliopsida</taxon>
        <taxon>eudicotyledons</taxon>
        <taxon>Gunneridae</taxon>
        <taxon>Pentapetalae</taxon>
        <taxon>rosids</taxon>
        <taxon>fabids</taxon>
        <taxon>Malpighiales</taxon>
        <taxon>Passifloraceae</taxon>
        <taxon>Turnera</taxon>
    </lineage>
</organism>
<evidence type="ECO:0000256" key="2">
    <source>
        <dbReference type="ARBA" id="ARBA00005590"/>
    </source>
</evidence>
<keyword evidence="9" id="KW-0927">Auxin signaling pathway</keyword>
<evidence type="ECO:0000313" key="15">
    <source>
        <dbReference type="Proteomes" id="UP001141552"/>
    </source>
</evidence>
<evidence type="ECO:0000256" key="12">
    <source>
        <dbReference type="SAM" id="Phobius"/>
    </source>
</evidence>
<keyword evidence="5" id="KW-0769">Symport</keyword>
<reference evidence="14" key="2">
    <citation type="journal article" date="2023" name="Plants (Basel)">
        <title>Annotation of the Turnera subulata (Passifloraceae) Draft Genome Reveals the S-Locus Evolved after the Divergence of Turneroideae from Passifloroideae in a Stepwise Manner.</title>
        <authorList>
            <person name="Henning P.M."/>
            <person name="Roalson E.H."/>
            <person name="Mir W."/>
            <person name="McCubbin A.G."/>
            <person name="Shore J.S."/>
        </authorList>
    </citation>
    <scope>NUCLEOTIDE SEQUENCE</scope>
    <source>
        <strain evidence="14">F60SS</strain>
    </source>
</reference>
<dbReference type="Gene3D" id="1.20.1740.10">
    <property type="entry name" value="Amino acid/polyamine transporter I"/>
    <property type="match status" value="1"/>
</dbReference>
<comment type="similarity">
    <text evidence="2">Belongs to the amino acid/polyamine transporter 2 family. Amino acid/auxin permease (AAAP) (TC 2.A.18.1) subfamily.</text>
</comment>
<dbReference type="GO" id="GO:0006865">
    <property type="term" value="P:amino acid transport"/>
    <property type="evidence" value="ECO:0007669"/>
    <property type="project" value="UniProtKB-KW"/>
</dbReference>
<gene>
    <name evidence="14" type="ORF">Tsubulata_003556</name>
</gene>
<dbReference type="Pfam" id="PF25284">
    <property type="entry name" value="DUF7874"/>
    <property type="match status" value="1"/>
</dbReference>
<keyword evidence="3" id="KW-0813">Transport</keyword>
<evidence type="ECO:0000259" key="13">
    <source>
        <dbReference type="Pfam" id="PF01490"/>
    </source>
</evidence>
<protein>
    <recommendedName>
        <fullName evidence="13">Amino acid transporter transmembrane domain-containing protein</fullName>
    </recommendedName>
</protein>
<evidence type="ECO:0000256" key="11">
    <source>
        <dbReference type="SAM" id="MobiDB-lite"/>
    </source>
</evidence>
<feature type="compositionally biased region" description="Basic and acidic residues" evidence="11">
    <location>
        <begin position="1"/>
        <end position="12"/>
    </location>
</feature>
<keyword evidence="4 12" id="KW-0812">Transmembrane</keyword>
<comment type="function">
    <text evidence="10">Carrier protein involved in proton-driven auxin influx. Mediates the formation of auxin gradient from developing leaves (site of auxin biosynthesis) to tips by contributing to the loading of auxin in vascular tissues and facilitating acropetal (base to tip) auxin transport within inner tissues of the root apex, and basipetal (tip to base) auxin transport within outer tissues of the root apex. May be involved in lateral roots and nodules formation.</text>
</comment>
<evidence type="ECO:0000256" key="3">
    <source>
        <dbReference type="ARBA" id="ARBA00022448"/>
    </source>
</evidence>
<dbReference type="GO" id="GO:0009734">
    <property type="term" value="P:auxin-activated signaling pathway"/>
    <property type="evidence" value="ECO:0007669"/>
    <property type="project" value="UniProtKB-KW"/>
</dbReference>
<evidence type="ECO:0000256" key="7">
    <source>
        <dbReference type="ARBA" id="ARBA00022989"/>
    </source>
</evidence>
<dbReference type="Pfam" id="PF01490">
    <property type="entry name" value="Aa_trans"/>
    <property type="match status" value="1"/>
</dbReference>
<feature type="transmembrane region" description="Helical" evidence="12">
    <location>
        <begin position="352"/>
        <end position="373"/>
    </location>
</feature>
<feature type="transmembrane region" description="Helical" evidence="12">
    <location>
        <begin position="195"/>
        <end position="214"/>
    </location>
</feature>
<feature type="transmembrane region" description="Helical" evidence="12">
    <location>
        <begin position="310"/>
        <end position="332"/>
    </location>
</feature>
<dbReference type="EMBL" id="JAKUCV010001604">
    <property type="protein sequence ID" value="KAJ4845669.1"/>
    <property type="molecule type" value="Genomic_DNA"/>
</dbReference>
<evidence type="ECO:0000256" key="6">
    <source>
        <dbReference type="ARBA" id="ARBA00022970"/>
    </source>
</evidence>
<evidence type="ECO:0000256" key="1">
    <source>
        <dbReference type="ARBA" id="ARBA00004127"/>
    </source>
</evidence>
<feature type="compositionally biased region" description="Basic and acidic residues" evidence="11">
    <location>
        <begin position="25"/>
        <end position="34"/>
    </location>
</feature>
<dbReference type="OrthoDB" id="655540at2759"/>
<feature type="region of interest" description="Disordered" evidence="11">
    <location>
        <begin position="1"/>
        <end position="77"/>
    </location>
</feature>
<name>A0A9Q0JL54_9ROSI</name>
<evidence type="ECO:0000256" key="9">
    <source>
        <dbReference type="ARBA" id="ARBA00023294"/>
    </source>
</evidence>